<evidence type="ECO:0000259" key="2">
    <source>
        <dbReference type="Pfam" id="PF01757"/>
    </source>
</evidence>
<gene>
    <name evidence="3" type="ORF">ACFONP_07800</name>
</gene>
<dbReference type="PANTHER" id="PTHR23028:SF53">
    <property type="entry name" value="ACYL_TRANSF_3 DOMAIN-CONTAINING PROTEIN"/>
    <property type="match status" value="1"/>
</dbReference>
<reference evidence="4" key="1">
    <citation type="journal article" date="2019" name="Int. J. Syst. Evol. Microbiol.">
        <title>The Global Catalogue of Microorganisms (GCM) 10K type strain sequencing project: providing services to taxonomists for standard genome sequencing and annotation.</title>
        <authorList>
            <consortium name="The Broad Institute Genomics Platform"/>
            <consortium name="The Broad Institute Genome Sequencing Center for Infectious Disease"/>
            <person name="Wu L."/>
            <person name="Ma J."/>
        </authorList>
    </citation>
    <scope>NUCLEOTIDE SEQUENCE [LARGE SCALE GENOMIC DNA]</scope>
    <source>
        <strain evidence="4">KCTC 22245</strain>
    </source>
</reference>
<feature type="transmembrane region" description="Helical" evidence="1">
    <location>
        <begin position="300"/>
        <end position="322"/>
    </location>
</feature>
<keyword evidence="1" id="KW-0812">Transmembrane</keyword>
<evidence type="ECO:0000313" key="3">
    <source>
        <dbReference type="EMBL" id="MFC3302634.1"/>
    </source>
</evidence>
<protein>
    <submittedName>
        <fullName evidence="3">Acyltransferase family protein</fullName>
        <ecNumber evidence="3">2.3.-.-</ecNumber>
    </submittedName>
</protein>
<feature type="transmembrane region" description="Helical" evidence="1">
    <location>
        <begin position="157"/>
        <end position="186"/>
    </location>
</feature>
<feature type="transmembrane region" description="Helical" evidence="1">
    <location>
        <begin position="91"/>
        <end position="111"/>
    </location>
</feature>
<feature type="transmembrane region" description="Helical" evidence="1">
    <location>
        <begin position="51"/>
        <end position="71"/>
    </location>
</feature>
<dbReference type="InterPro" id="IPR050879">
    <property type="entry name" value="Acyltransferase_3"/>
</dbReference>
<feature type="transmembrane region" description="Helical" evidence="1">
    <location>
        <begin position="233"/>
        <end position="254"/>
    </location>
</feature>
<feature type="transmembrane region" description="Helical" evidence="1">
    <location>
        <begin position="328"/>
        <end position="349"/>
    </location>
</feature>
<feature type="domain" description="Acyltransferase 3" evidence="2">
    <location>
        <begin position="20"/>
        <end position="341"/>
    </location>
</feature>
<keyword evidence="1" id="KW-0472">Membrane</keyword>
<accession>A0ABV7MB23</accession>
<dbReference type="RefSeq" id="WP_189571087.1">
    <property type="nucleotide sequence ID" value="NZ_BMXU01000001.1"/>
</dbReference>
<organism evidence="3 4">
    <name type="scientific">Parvularcula lutaonensis</name>
    <dbReference type="NCBI Taxonomy" id="491923"/>
    <lineage>
        <taxon>Bacteria</taxon>
        <taxon>Pseudomonadati</taxon>
        <taxon>Pseudomonadota</taxon>
        <taxon>Alphaproteobacteria</taxon>
        <taxon>Parvularculales</taxon>
        <taxon>Parvularculaceae</taxon>
        <taxon>Parvularcula</taxon>
    </lineage>
</organism>
<dbReference type="EMBL" id="JBHRVA010000002">
    <property type="protein sequence ID" value="MFC3302634.1"/>
    <property type="molecule type" value="Genomic_DNA"/>
</dbReference>
<keyword evidence="3" id="KW-0012">Acyltransferase</keyword>
<feature type="transmembrane region" description="Helical" evidence="1">
    <location>
        <begin position="18"/>
        <end position="39"/>
    </location>
</feature>
<evidence type="ECO:0000256" key="1">
    <source>
        <dbReference type="SAM" id="Phobius"/>
    </source>
</evidence>
<feature type="transmembrane region" description="Helical" evidence="1">
    <location>
        <begin position="198"/>
        <end position="221"/>
    </location>
</feature>
<sequence>MTATAFDSFETYKARKRFLNLDGIRFLCISAVIWHHAGIELPFLTQLFSRGFLGVDFFFVLSGFLITTLLLRERERKGRVSFRGFYWRRFLRIIPVYFFVVTAVTAYYGIVQGQAEALERAPYYYLFLSNFMQGDTPLLAPTWSLSVEEQYYVLWPLLLVLIPARWIVPFLLAMIAVNVLIIMGAFDFIAEEPYQRGLFILTLPNATYAPILMGSLAAILLNRKGAYEVLGRFLGQRWMALALGLALLVMFQVTPADLRGLPNLAIHLTMTAMLISLLVREENLLKPFLNFAPVVRVGEISYGMYLYHLIGLHIATVGMKLAGFESKWLGLIGMFAITWVISEVSYRTLEAAFRSLRAKPPFFIAPSTKVQPSS</sequence>
<evidence type="ECO:0000313" key="4">
    <source>
        <dbReference type="Proteomes" id="UP001595607"/>
    </source>
</evidence>
<feature type="transmembrane region" description="Helical" evidence="1">
    <location>
        <begin position="260"/>
        <end position="279"/>
    </location>
</feature>
<comment type="caution">
    <text evidence="3">The sequence shown here is derived from an EMBL/GenBank/DDBJ whole genome shotgun (WGS) entry which is preliminary data.</text>
</comment>
<dbReference type="Pfam" id="PF01757">
    <property type="entry name" value="Acyl_transf_3"/>
    <property type="match status" value="1"/>
</dbReference>
<proteinExistence type="predicted"/>
<dbReference type="InterPro" id="IPR002656">
    <property type="entry name" value="Acyl_transf_3_dom"/>
</dbReference>
<keyword evidence="3" id="KW-0808">Transferase</keyword>
<name>A0ABV7MB23_9PROT</name>
<keyword evidence="4" id="KW-1185">Reference proteome</keyword>
<dbReference type="PANTHER" id="PTHR23028">
    <property type="entry name" value="ACETYLTRANSFERASE"/>
    <property type="match status" value="1"/>
</dbReference>
<dbReference type="EC" id="2.3.-.-" evidence="3"/>
<dbReference type="GO" id="GO:0016746">
    <property type="term" value="F:acyltransferase activity"/>
    <property type="evidence" value="ECO:0007669"/>
    <property type="project" value="UniProtKB-KW"/>
</dbReference>
<keyword evidence="1" id="KW-1133">Transmembrane helix</keyword>
<dbReference type="Proteomes" id="UP001595607">
    <property type="component" value="Unassembled WGS sequence"/>
</dbReference>